<accession>A0ABU7K8R7</accession>
<dbReference type="PANTHER" id="PTHR30055:SF238">
    <property type="entry name" value="MYCOFACTOCIN BIOSYNTHESIS TRANSCRIPTIONAL REGULATOR MFTR-RELATED"/>
    <property type="match status" value="1"/>
</dbReference>
<dbReference type="PRINTS" id="PR00455">
    <property type="entry name" value="HTHTETR"/>
</dbReference>
<dbReference type="SUPFAM" id="SSF46689">
    <property type="entry name" value="Homeodomain-like"/>
    <property type="match status" value="1"/>
</dbReference>
<evidence type="ECO:0000259" key="5">
    <source>
        <dbReference type="PROSITE" id="PS50977"/>
    </source>
</evidence>
<evidence type="ECO:0000313" key="7">
    <source>
        <dbReference type="Proteomes" id="UP001356095"/>
    </source>
</evidence>
<protein>
    <submittedName>
        <fullName evidence="6">TetR/AcrR family transcriptional regulator</fullName>
    </submittedName>
</protein>
<dbReference type="Gene3D" id="1.10.357.10">
    <property type="entry name" value="Tetracycline Repressor, domain 2"/>
    <property type="match status" value="1"/>
</dbReference>
<evidence type="ECO:0000256" key="4">
    <source>
        <dbReference type="PROSITE-ProRule" id="PRU00335"/>
    </source>
</evidence>
<keyword evidence="2 4" id="KW-0238">DNA-binding</keyword>
<dbReference type="InterPro" id="IPR036271">
    <property type="entry name" value="Tet_transcr_reg_TetR-rel_C_sf"/>
</dbReference>
<reference evidence="6 7" key="1">
    <citation type="submission" date="2023-08" db="EMBL/GenBank/DDBJ databases">
        <authorList>
            <person name="Girao M."/>
            <person name="Carvalho M.F."/>
        </authorList>
    </citation>
    <scope>NUCLEOTIDE SEQUENCE [LARGE SCALE GENOMIC DNA]</scope>
    <source>
        <strain evidence="6 7">CT-R113</strain>
    </source>
</reference>
<dbReference type="InterPro" id="IPR050109">
    <property type="entry name" value="HTH-type_TetR-like_transc_reg"/>
</dbReference>
<evidence type="ECO:0000256" key="3">
    <source>
        <dbReference type="ARBA" id="ARBA00023163"/>
    </source>
</evidence>
<evidence type="ECO:0000313" key="6">
    <source>
        <dbReference type="EMBL" id="MEE2038392.1"/>
    </source>
</evidence>
<proteinExistence type="predicted"/>
<dbReference type="PROSITE" id="PS50977">
    <property type="entry name" value="HTH_TETR_2"/>
    <property type="match status" value="1"/>
</dbReference>
<dbReference type="SUPFAM" id="SSF48498">
    <property type="entry name" value="Tetracyclin repressor-like, C-terminal domain"/>
    <property type="match status" value="1"/>
</dbReference>
<evidence type="ECO:0000256" key="2">
    <source>
        <dbReference type="ARBA" id="ARBA00023125"/>
    </source>
</evidence>
<gene>
    <name evidence="6" type="ORF">Q8791_14300</name>
</gene>
<keyword evidence="1" id="KW-0805">Transcription regulation</keyword>
<keyword evidence="3" id="KW-0804">Transcription</keyword>
<dbReference type="PANTHER" id="PTHR30055">
    <property type="entry name" value="HTH-TYPE TRANSCRIPTIONAL REGULATOR RUTR"/>
    <property type="match status" value="1"/>
</dbReference>
<evidence type="ECO:0000256" key="1">
    <source>
        <dbReference type="ARBA" id="ARBA00023015"/>
    </source>
</evidence>
<dbReference type="InterPro" id="IPR001647">
    <property type="entry name" value="HTH_TetR"/>
</dbReference>
<comment type="caution">
    <text evidence="6">The sequence shown here is derived from an EMBL/GenBank/DDBJ whole genome shotgun (WGS) entry which is preliminary data.</text>
</comment>
<dbReference type="InterPro" id="IPR009057">
    <property type="entry name" value="Homeodomain-like_sf"/>
</dbReference>
<feature type="domain" description="HTH tetR-type" evidence="5">
    <location>
        <begin position="17"/>
        <end position="77"/>
    </location>
</feature>
<sequence length="213" mass="22725">MGRMSASTERPRSGRREATRRRLFEAAVDLISEQGYGATTVDEIAERAGVAKGTVYYNFGGKSELYTALMEWGVTRLADTLKAAVPPSASPGEGLTAVLRAGVVFIGEHEALARLLMAEAWRTNQAWYATVRQIRTEAIGVISGQLDRLAAEGAPHPGLDTGLAGSALFGMVVTVALDWRTLQPERPVEEIHATLAHMTAGLVGTPASPPKNV</sequence>
<keyword evidence="7" id="KW-1185">Reference proteome</keyword>
<organism evidence="6 7">
    <name type="scientific">Nocardiopsis codii</name>
    <dbReference type="NCBI Taxonomy" id="3065942"/>
    <lineage>
        <taxon>Bacteria</taxon>
        <taxon>Bacillati</taxon>
        <taxon>Actinomycetota</taxon>
        <taxon>Actinomycetes</taxon>
        <taxon>Streptosporangiales</taxon>
        <taxon>Nocardiopsidaceae</taxon>
        <taxon>Nocardiopsis</taxon>
    </lineage>
</organism>
<dbReference type="EMBL" id="JAUZMY010000012">
    <property type="protein sequence ID" value="MEE2038392.1"/>
    <property type="molecule type" value="Genomic_DNA"/>
</dbReference>
<name>A0ABU7K8R7_9ACTN</name>
<dbReference type="Pfam" id="PF00440">
    <property type="entry name" value="TetR_N"/>
    <property type="match status" value="1"/>
</dbReference>
<feature type="DNA-binding region" description="H-T-H motif" evidence="4">
    <location>
        <begin position="40"/>
        <end position="59"/>
    </location>
</feature>
<dbReference type="Proteomes" id="UP001356095">
    <property type="component" value="Unassembled WGS sequence"/>
</dbReference>